<feature type="chain" id="PRO_5015484077" evidence="9">
    <location>
        <begin position="25"/>
        <end position="256"/>
    </location>
</feature>
<dbReference type="SUPFAM" id="SSF55486">
    <property type="entry name" value="Metalloproteases ('zincins'), catalytic domain"/>
    <property type="match status" value="1"/>
</dbReference>
<keyword evidence="12" id="KW-1185">Reference proteome</keyword>
<name>A0A2S3UPK5_9HYPH</name>
<organism evidence="11 12">
    <name type="scientific">Roseibium marinum</name>
    <dbReference type="NCBI Taxonomy" id="281252"/>
    <lineage>
        <taxon>Bacteria</taxon>
        <taxon>Pseudomonadati</taxon>
        <taxon>Pseudomonadota</taxon>
        <taxon>Alphaproteobacteria</taxon>
        <taxon>Hyphomicrobiales</taxon>
        <taxon>Stappiaceae</taxon>
        <taxon>Roseibium</taxon>
    </lineage>
</organism>
<feature type="signal peptide" evidence="9">
    <location>
        <begin position="1"/>
        <end position="24"/>
    </location>
</feature>
<comment type="similarity">
    <text evidence="2">Belongs to the peptidase M10A family.</text>
</comment>
<feature type="domain" description="Peptidase metallopeptidase" evidence="10">
    <location>
        <begin position="68"/>
        <end position="253"/>
    </location>
</feature>
<protein>
    <submittedName>
        <fullName evidence="11">Matrixin</fullName>
    </submittedName>
</protein>
<keyword evidence="7" id="KW-0862">Zinc</keyword>
<evidence type="ECO:0000256" key="6">
    <source>
        <dbReference type="ARBA" id="ARBA00022801"/>
    </source>
</evidence>
<dbReference type="GO" id="GO:0006508">
    <property type="term" value="P:proteolysis"/>
    <property type="evidence" value="ECO:0007669"/>
    <property type="project" value="UniProtKB-KW"/>
</dbReference>
<keyword evidence="8" id="KW-0482">Metalloprotease</keyword>
<dbReference type="InterPro" id="IPR021190">
    <property type="entry name" value="Pept_M10A"/>
</dbReference>
<dbReference type="InterPro" id="IPR024079">
    <property type="entry name" value="MetalloPept_cat_dom_sf"/>
</dbReference>
<dbReference type="GO" id="GO:0004222">
    <property type="term" value="F:metalloendopeptidase activity"/>
    <property type="evidence" value="ECO:0007669"/>
    <property type="project" value="InterPro"/>
</dbReference>
<dbReference type="AlphaFoldDB" id="A0A2S3UPK5"/>
<evidence type="ECO:0000256" key="5">
    <source>
        <dbReference type="ARBA" id="ARBA00022729"/>
    </source>
</evidence>
<evidence type="ECO:0000256" key="3">
    <source>
        <dbReference type="ARBA" id="ARBA00022670"/>
    </source>
</evidence>
<comment type="caution">
    <text evidence="11">The sequence shown here is derived from an EMBL/GenBank/DDBJ whole genome shotgun (WGS) entry which is preliminary data.</text>
</comment>
<proteinExistence type="inferred from homology"/>
<accession>A0A2S3UPK5</accession>
<dbReference type="PANTHER" id="PTHR10201">
    <property type="entry name" value="MATRIX METALLOPROTEINASE"/>
    <property type="match status" value="1"/>
</dbReference>
<evidence type="ECO:0000256" key="7">
    <source>
        <dbReference type="ARBA" id="ARBA00022833"/>
    </source>
</evidence>
<gene>
    <name evidence="11" type="ORF">CLV41_10865</name>
</gene>
<keyword evidence="4" id="KW-0479">Metal-binding</keyword>
<dbReference type="OrthoDB" id="9783144at2"/>
<evidence type="ECO:0000256" key="9">
    <source>
        <dbReference type="SAM" id="SignalP"/>
    </source>
</evidence>
<dbReference type="Gene3D" id="3.40.390.10">
    <property type="entry name" value="Collagenase (Catalytic Domain)"/>
    <property type="match status" value="1"/>
</dbReference>
<dbReference type="GO" id="GO:0030574">
    <property type="term" value="P:collagen catabolic process"/>
    <property type="evidence" value="ECO:0007669"/>
    <property type="project" value="TreeGrafter"/>
</dbReference>
<reference evidence="11 12" key="1">
    <citation type="submission" date="2018-01" db="EMBL/GenBank/DDBJ databases">
        <title>Genomic Encyclopedia of Archaeal and Bacterial Type Strains, Phase II (KMG-II): from individual species to whole genera.</title>
        <authorList>
            <person name="Goeker M."/>
        </authorList>
    </citation>
    <scope>NUCLEOTIDE SEQUENCE [LARGE SCALE GENOMIC DNA]</scope>
    <source>
        <strain evidence="11 12">DSM 17023</strain>
    </source>
</reference>
<evidence type="ECO:0000256" key="1">
    <source>
        <dbReference type="ARBA" id="ARBA00001947"/>
    </source>
</evidence>
<evidence type="ECO:0000313" key="11">
    <source>
        <dbReference type="EMBL" id="POF29642.1"/>
    </source>
</evidence>
<keyword evidence="5 9" id="KW-0732">Signal</keyword>
<dbReference type="Pfam" id="PF00413">
    <property type="entry name" value="Peptidase_M10"/>
    <property type="match status" value="1"/>
</dbReference>
<evidence type="ECO:0000256" key="4">
    <source>
        <dbReference type="ARBA" id="ARBA00022723"/>
    </source>
</evidence>
<dbReference type="PRINTS" id="PR00138">
    <property type="entry name" value="MATRIXIN"/>
</dbReference>
<dbReference type="EMBL" id="PPCN01000008">
    <property type="protein sequence ID" value="POF29642.1"/>
    <property type="molecule type" value="Genomic_DNA"/>
</dbReference>
<keyword evidence="3" id="KW-0645">Protease</keyword>
<dbReference type="GO" id="GO:0008270">
    <property type="term" value="F:zinc ion binding"/>
    <property type="evidence" value="ECO:0007669"/>
    <property type="project" value="InterPro"/>
</dbReference>
<evidence type="ECO:0000259" key="10">
    <source>
        <dbReference type="SMART" id="SM00235"/>
    </source>
</evidence>
<evidence type="ECO:0000313" key="12">
    <source>
        <dbReference type="Proteomes" id="UP000236959"/>
    </source>
</evidence>
<dbReference type="InterPro" id="IPR006026">
    <property type="entry name" value="Peptidase_Metallo"/>
</dbReference>
<sequence length="256" mass="28010">MLKSVISFLIFAGLTLNVCCAAQAAGGRGFSPLKLDGLLVKWGQVRLGTPAHVTYAFADRPLVQKNARNCRAMDSLDRLARLSGYAPADIRKEAAEAFRLWEDASGVSFEEIASVSEANIVVGAQSLPRGYAFTSVRYAKTLPLLPARSMGAGRGLNRPSLQAAEEKDLSGEFKIAEITRSAVCLNPAHKWKIGFDGDLKSYDLRYTFAHEIGHAIGLDHYLRGSSIMHFKYRETFRSLQPGDIEGARWLYGPGAD</sequence>
<dbReference type="Proteomes" id="UP000236959">
    <property type="component" value="Unassembled WGS sequence"/>
</dbReference>
<dbReference type="SMART" id="SM00235">
    <property type="entry name" value="ZnMc"/>
    <property type="match status" value="1"/>
</dbReference>
<evidence type="ECO:0000256" key="2">
    <source>
        <dbReference type="ARBA" id="ARBA00010370"/>
    </source>
</evidence>
<dbReference type="GO" id="GO:0030198">
    <property type="term" value="P:extracellular matrix organization"/>
    <property type="evidence" value="ECO:0007669"/>
    <property type="project" value="TreeGrafter"/>
</dbReference>
<comment type="cofactor">
    <cofactor evidence="1">
        <name>Zn(2+)</name>
        <dbReference type="ChEBI" id="CHEBI:29105"/>
    </cofactor>
</comment>
<dbReference type="GO" id="GO:0031012">
    <property type="term" value="C:extracellular matrix"/>
    <property type="evidence" value="ECO:0007669"/>
    <property type="project" value="InterPro"/>
</dbReference>
<dbReference type="PANTHER" id="PTHR10201:SF291">
    <property type="entry name" value="MATRIX METALLOPROTEINASE 1, ISOFORM C-RELATED"/>
    <property type="match status" value="1"/>
</dbReference>
<evidence type="ECO:0000256" key="8">
    <source>
        <dbReference type="ARBA" id="ARBA00023049"/>
    </source>
</evidence>
<dbReference type="InterPro" id="IPR001818">
    <property type="entry name" value="Pept_M10_metallopeptidase"/>
</dbReference>
<keyword evidence="6" id="KW-0378">Hydrolase</keyword>